<dbReference type="PROSITE" id="PS01159">
    <property type="entry name" value="WW_DOMAIN_1"/>
    <property type="match status" value="2"/>
</dbReference>
<feature type="compositionally biased region" description="Polar residues" evidence="8">
    <location>
        <begin position="1360"/>
        <end position="1371"/>
    </location>
</feature>
<name>A0A423TPG8_PENVA</name>
<evidence type="ECO:0000256" key="6">
    <source>
        <dbReference type="ARBA" id="ARBA00022786"/>
    </source>
</evidence>
<feature type="compositionally biased region" description="Low complexity" evidence="8">
    <location>
        <begin position="632"/>
        <end position="644"/>
    </location>
</feature>
<dbReference type="GO" id="GO:0016567">
    <property type="term" value="P:protein ubiquitination"/>
    <property type="evidence" value="ECO:0007669"/>
    <property type="project" value="UniProtKB-UniPathway"/>
</dbReference>
<feature type="compositionally biased region" description="Pro residues" evidence="8">
    <location>
        <begin position="1183"/>
        <end position="1197"/>
    </location>
</feature>
<feature type="region of interest" description="Disordered" evidence="8">
    <location>
        <begin position="1131"/>
        <end position="1319"/>
    </location>
</feature>
<feature type="compositionally biased region" description="Low complexity" evidence="8">
    <location>
        <begin position="1134"/>
        <end position="1152"/>
    </location>
</feature>
<dbReference type="SUPFAM" id="SSF56204">
    <property type="entry name" value="Hect, E3 ligase catalytic domain"/>
    <property type="match status" value="1"/>
</dbReference>
<feature type="compositionally biased region" description="Polar residues" evidence="8">
    <location>
        <begin position="1208"/>
        <end position="1224"/>
    </location>
</feature>
<reference evidence="12 13" key="2">
    <citation type="submission" date="2019-01" db="EMBL/GenBank/DDBJ databases">
        <title>The decoding of complex shrimp genome reveals the adaptation for benthos swimmer, frequently molting mechanism and breeding impact on genome.</title>
        <authorList>
            <person name="Sun Y."/>
            <person name="Gao Y."/>
            <person name="Yu Y."/>
        </authorList>
    </citation>
    <scope>NUCLEOTIDE SEQUENCE [LARGE SCALE GENOMIC DNA]</scope>
    <source>
        <tissue evidence="12">Muscle</tissue>
    </source>
</reference>
<gene>
    <name evidence="12" type="ORF">C7M84_002940</name>
</gene>
<keyword evidence="12" id="KW-0436">Ligase</keyword>
<evidence type="ECO:0000256" key="3">
    <source>
        <dbReference type="ARBA" id="ARBA00012485"/>
    </source>
</evidence>
<feature type="region of interest" description="Disordered" evidence="8">
    <location>
        <begin position="1410"/>
        <end position="1518"/>
    </location>
</feature>
<feature type="domain" description="WW" evidence="10">
    <location>
        <begin position="1596"/>
        <end position="1629"/>
    </location>
</feature>
<feature type="region of interest" description="Disordered" evidence="8">
    <location>
        <begin position="778"/>
        <end position="798"/>
    </location>
</feature>
<dbReference type="SUPFAM" id="SSF49562">
    <property type="entry name" value="C2 domain (Calcium/lipid-binding domain, CaLB)"/>
    <property type="match status" value="1"/>
</dbReference>
<feature type="region of interest" description="Disordered" evidence="8">
    <location>
        <begin position="70"/>
        <end position="92"/>
    </location>
</feature>
<dbReference type="PROSITE" id="PS50237">
    <property type="entry name" value="HECT"/>
    <property type="match status" value="1"/>
</dbReference>
<feature type="compositionally biased region" description="Basic and acidic residues" evidence="8">
    <location>
        <begin position="1023"/>
        <end position="1048"/>
    </location>
</feature>
<proteinExistence type="predicted"/>
<feature type="compositionally biased region" description="Polar residues" evidence="8">
    <location>
        <begin position="615"/>
        <end position="631"/>
    </location>
</feature>
<dbReference type="Gene3D" id="3.30.2160.10">
    <property type="entry name" value="Hect, E3 ligase catalytic domain"/>
    <property type="match status" value="1"/>
</dbReference>
<dbReference type="GO" id="GO:0048814">
    <property type="term" value="P:regulation of dendrite morphogenesis"/>
    <property type="evidence" value="ECO:0007669"/>
    <property type="project" value="TreeGrafter"/>
</dbReference>
<feature type="region of interest" description="Disordered" evidence="8">
    <location>
        <begin position="615"/>
        <end position="674"/>
    </location>
</feature>
<dbReference type="GO" id="GO:0006511">
    <property type="term" value="P:ubiquitin-dependent protein catabolic process"/>
    <property type="evidence" value="ECO:0007669"/>
    <property type="project" value="TreeGrafter"/>
</dbReference>
<keyword evidence="13" id="KW-1185">Reference proteome</keyword>
<evidence type="ECO:0000256" key="8">
    <source>
        <dbReference type="SAM" id="MobiDB-lite"/>
    </source>
</evidence>
<dbReference type="Proteomes" id="UP000283509">
    <property type="component" value="Unassembled WGS sequence"/>
</dbReference>
<dbReference type="SMART" id="SM00119">
    <property type="entry name" value="HECTc"/>
    <property type="match status" value="1"/>
</dbReference>
<dbReference type="FunFam" id="3.30.2160.10:FF:000001">
    <property type="entry name" value="E3 ubiquitin-protein ligase NEDD4-like"/>
    <property type="match status" value="1"/>
</dbReference>
<dbReference type="InterPro" id="IPR035892">
    <property type="entry name" value="C2_domain_sf"/>
</dbReference>
<comment type="pathway">
    <text evidence="2">Protein modification; protein ubiquitination.</text>
</comment>
<dbReference type="GO" id="GO:0016874">
    <property type="term" value="F:ligase activity"/>
    <property type="evidence" value="ECO:0007669"/>
    <property type="project" value="UniProtKB-KW"/>
</dbReference>
<dbReference type="SMART" id="SM00456">
    <property type="entry name" value="WW"/>
    <property type="match status" value="3"/>
</dbReference>
<dbReference type="Gene3D" id="3.30.2410.10">
    <property type="entry name" value="Hect, E3 ligase catalytic domain"/>
    <property type="match status" value="1"/>
</dbReference>
<feature type="domain" description="WW" evidence="10">
    <location>
        <begin position="1334"/>
        <end position="1367"/>
    </location>
</feature>
<feature type="compositionally biased region" description="Polar residues" evidence="8">
    <location>
        <begin position="1157"/>
        <end position="1169"/>
    </location>
</feature>
<evidence type="ECO:0000256" key="4">
    <source>
        <dbReference type="ARBA" id="ARBA00022679"/>
    </source>
</evidence>
<evidence type="ECO:0000313" key="13">
    <source>
        <dbReference type="Proteomes" id="UP000283509"/>
    </source>
</evidence>
<dbReference type="InterPro" id="IPR040524">
    <property type="entry name" value="HECW1_helix"/>
</dbReference>
<dbReference type="InterPro" id="IPR036020">
    <property type="entry name" value="WW_dom_sf"/>
</dbReference>
<feature type="region of interest" description="Disordered" evidence="8">
    <location>
        <begin position="528"/>
        <end position="551"/>
    </location>
</feature>
<dbReference type="PANTHER" id="PTHR11254:SF320">
    <property type="entry name" value="HECT-TYPE E3 UBIQUITIN TRANSFERASE"/>
    <property type="match status" value="1"/>
</dbReference>
<feature type="domain" description="WW" evidence="10">
    <location>
        <begin position="1077"/>
        <end position="1110"/>
    </location>
</feature>
<feature type="compositionally biased region" description="Basic and acidic residues" evidence="8">
    <location>
        <begin position="1256"/>
        <end position="1265"/>
    </location>
</feature>
<dbReference type="SUPFAM" id="SSF51045">
    <property type="entry name" value="WW domain"/>
    <property type="match status" value="3"/>
</dbReference>
<feature type="compositionally biased region" description="Low complexity" evidence="8">
    <location>
        <begin position="1372"/>
        <end position="1385"/>
    </location>
</feature>
<dbReference type="PROSITE" id="PS50020">
    <property type="entry name" value="WW_DOMAIN_2"/>
    <property type="match status" value="3"/>
</dbReference>
<dbReference type="GO" id="GO:0009966">
    <property type="term" value="P:regulation of signal transduction"/>
    <property type="evidence" value="ECO:0007669"/>
    <property type="project" value="UniProtKB-ARBA"/>
</dbReference>
<evidence type="ECO:0000256" key="1">
    <source>
        <dbReference type="ARBA" id="ARBA00000885"/>
    </source>
</evidence>
<feature type="domain" description="HECT" evidence="11">
    <location>
        <begin position="1842"/>
        <end position="2177"/>
    </location>
</feature>
<dbReference type="GO" id="GO:0005737">
    <property type="term" value="C:cytoplasm"/>
    <property type="evidence" value="ECO:0007669"/>
    <property type="project" value="UniProtKB-ARBA"/>
</dbReference>
<evidence type="ECO:0000313" key="12">
    <source>
        <dbReference type="EMBL" id="ROT78355.1"/>
    </source>
</evidence>
<feature type="compositionally biased region" description="Basic and acidic residues" evidence="8">
    <location>
        <begin position="789"/>
        <end position="798"/>
    </location>
</feature>
<dbReference type="Pfam" id="PF00168">
    <property type="entry name" value="C2"/>
    <property type="match status" value="1"/>
</dbReference>
<evidence type="ECO:0000256" key="7">
    <source>
        <dbReference type="PROSITE-ProRule" id="PRU00104"/>
    </source>
</evidence>
<feature type="compositionally biased region" description="Low complexity" evidence="8">
    <location>
        <begin position="1779"/>
        <end position="1791"/>
    </location>
</feature>
<feature type="compositionally biased region" description="Low complexity" evidence="8">
    <location>
        <begin position="1417"/>
        <end position="1518"/>
    </location>
</feature>
<keyword evidence="5" id="KW-0677">Repeat</keyword>
<feature type="region of interest" description="Disordered" evidence="8">
    <location>
        <begin position="948"/>
        <end position="1061"/>
    </location>
</feature>
<dbReference type="EC" id="2.3.2.26" evidence="3"/>
<feature type="compositionally biased region" description="Low complexity" evidence="8">
    <location>
        <begin position="1198"/>
        <end position="1207"/>
    </location>
</feature>
<evidence type="ECO:0000259" key="11">
    <source>
        <dbReference type="PROSITE" id="PS50237"/>
    </source>
</evidence>
<feature type="compositionally biased region" description="Basic and acidic residues" evidence="8">
    <location>
        <begin position="1295"/>
        <end position="1309"/>
    </location>
</feature>
<dbReference type="InterPro" id="IPR000008">
    <property type="entry name" value="C2_dom"/>
</dbReference>
<keyword evidence="4" id="KW-0808">Transferase</keyword>
<feature type="compositionally biased region" description="Low complexity" evidence="8">
    <location>
        <begin position="951"/>
        <end position="962"/>
    </location>
</feature>
<dbReference type="InterPro" id="IPR001202">
    <property type="entry name" value="WW_dom"/>
</dbReference>
<comment type="catalytic activity">
    <reaction evidence="1">
        <text>S-ubiquitinyl-[E2 ubiquitin-conjugating enzyme]-L-cysteine + [acceptor protein]-L-lysine = [E2 ubiquitin-conjugating enzyme]-L-cysteine + N(6)-ubiquitinyl-[acceptor protein]-L-lysine.</text>
        <dbReference type="EC" id="2.3.2.26"/>
    </reaction>
</comment>
<accession>A0A423TPG8</accession>
<dbReference type="Pfam" id="PF00632">
    <property type="entry name" value="HECT"/>
    <property type="match status" value="1"/>
</dbReference>
<dbReference type="Pfam" id="PF00397">
    <property type="entry name" value="WW"/>
    <property type="match status" value="1"/>
</dbReference>
<dbReference type="EMBL" id="QCYY01001398">
    <property type="protein sequence ID" value="ROT78355.1"/>
    <property type="molecule type" value="Genomic_DNA"/>
</dbReference>
<sequence length="2177" mass="236031">MGGDGSLPCGARAHVASVVTGNASPRAASAVFLCFAGGARRGGGGVDGGQGGYVGLVERLALCAGASRPQQRGADLRPGESDPEKCLERRPASGESQGHVVWAIDVPAVLPKNVGSVVVRYHSGVEARRACLGSSAVVRVVRLSDGSASDSSEDESLHPSLALQRCLSCTKLLRFTLTNFSAHGLRRGMFFQPDPYVKLRILPGESQTLLPHHGQEARSAVAENTVNPTWKRQDFTFVAYLHDILEVELKDKFAKSRPIISRFLGRLTIQVATLRDRCKAGSPGLLDFPLSSKNTVDSVSGHIYFSVTFAPAASGSGGACTGHGGLECPGEDASMRLTDSAVIESLGPQDLLSNGHMGGYKKSVFPLRAAGNNNNPAINNGVGTGCSADGVVVNGDLMPEDVAANSGEGTDAAGRESDYSPIWKYSCKVPNVTTKPDASEPSGEEAIYETVYPAEDYQSQESDAAGLSAGVSCDSSQPVSDDDSPPPLPPRTKSLLKSLADSGHRPLERSIALYPTVVKKRPMPLPTGTAGEPAKAQTISCTPGKVHNGVNEPSVRPKVGHLSASSQSSCDSESSGASFGEVRRMQCSMEGPFSYDIVDIDDVLQISEFSSNQIDVDSQCQGTKSSTQGPHSSLQSSSCASMESEMSEDIARPSTLQSSLDEASGTSLSSTDNSYKEEACSAVAPLATPEQDCSLLQEAASTDTLLENSEEVLEAEFAACGNRGPYLSRSSTSSEIAASSPASFNHHMPSLHKLARNQSDSVSSPVEDMRECTSLLSAQERQIADDEASVSRESDLTYRRRDSATHGFLRGNEMTIAEEMRMLTSCDTSHQDDTHSDGTDPEGSSAVGPSRKGSTSTRSPSPRLADCLPVSNSASESISLASGSVTCSVSSQQGEEGLTGLEPTCMVVSTESSSSNSVFASPTAETNDLNIESLPSASCSADMNIPREASQEAQTAVAEAQEPSVRPRREAVSQNVSLNEDEDIPPAVPPHKPHHRLLKALVHPPLCPPTPTHHAKPQPPERTTSDKREREASFNAKDDVRERDDKPGSSHHPKLSRQPSLRDWLRRYPKVEVAFDEPLPANVEARKDSHGRIFFIDHVAKTTSWEWPPPKPLSTHRPLFFVPQVDNEKRRSLCDSGESECSSSRTSSRVGTPEPSTPSTPNILGTTGCLSPDHCLGNEGAVAPPPPPPPALSPPPAAAVGGAATALNTSASTPMPSVATSPTTAGLPGATAMLDGSDGDRRRLDEGQEEEEEEEKAPTPRRDRTTGSPGRRPPSPTPPAAVPPTPTHHRRPHHSAGDQDGAIHPERHSRTMRLPSIPERTIKFQRVEIQPGEEPLPTNWEARIDSHGRIFYIDHVNRTTTWQRPSGNDSAQTQRTQSTDQLQRQQLDRRYQSIRRTITSRRVEIEEFPGASSGIFPSSTSTPSLSSPPSGPVATASSTSTINVSSPSSATPALNLSSATSIHNTSSSLPATPSSSGATASSSSSASTTTAATQSSLPSTSASHPQASSCGPSTSTSSSGIERMDMLLQLPAVKFLTRSDFFSVLHMNDEACIVYERSASLRHMISRIRRDPAAFTRYQHNRDLVNLVNQFAYRERDLPSGWEAKYDRSGKLFFIDHSSKTTSFMDPRLPIDAPFVNATKLAVPSAHHRRSRSSGEEEASRVPIPPPRPPTTIGSVCGGIAAHVTPNIPTAYNDKVVAWLRQPNIMDILCERHSGLRTSPALREKINSIRVDGTSALDRLSHDVDLTIVLSLFEHEIMSYVPPMVGISPRGSPQPSPQASPGLPRAAARAPAPYRRDFEAKLRNFYRKLESKGFGQGPGKLKLNIRRDHLLEDAFNKVMGASKKDLQKSKLYITFYGEEGLDYGGPSREFFFLLSRELFNPYYGLFEYSANDTYTVQISPMSAFVDNYHEWFRFCGRVLGLALVHQYLLDAFFTRPFYKALLRSPVSLSDVESLDSEFHQSLLWVKDNDITDMLELTFCVTEEICGHVVEKDLKPGGKNIAVTERNKKEYLERMVRWRLERGVSEQTESMVRGFYEVIDPRLVGVFDARELELVIAGTLEIDVADWRKNTEYRSGYHDSHPVIQWFWIAIERFDNERRLRLLQFVTGTSSIPYEGFAALRGSNGPRRFCIEKWGKPSSLPRAHTCFNRLDLPPYPSPEMLYDKLLLAVEETSTFGIE</sequence>
<feature type="compositionally biased region" description="Polar residues" evidence="8">
    <location>
        <begin position="654"/>
        <end position="673"/>
    </location>
</feature>
<feature type="region of interest" description="Disordered" evidence="8">
    <location>
        <begin position="1360"/>
        <end position="1395"/>
    </location>
</feature>
<dbReference type="Gene3D" id="2.20.70.10">
    <property type="match status" value="3"/>
</dbReference>
<dbReference type="FunFam" id="3.90.1750.10:FF:000036">
    <property type="entry name" value="E3 ubiquitin-protein ligase HECW2"/>
    <property type="match status" value="1"/>
</dbReference>
<dbReference type="SMART" id="SM00239">
    <property type="entry name" value="C2"/>
    <property type="match status" value="1"/>
</dbReference>
<dbReference type="Gene3D" id="2.60.40.150">
    <property type="entry name" value="C2 domain"/>
    <property type="match status" value="1"/>
</dbReference>
<feature type="domain" description="C2" evidence="9">
    <location>
        <begin position="155"/>
        <end position="286"/>
    </location>
</feature>
<dbReference type="STRING" id="6689.A0A423TPG8"/>
<comment type="caution">
    <text evidence="12">The sequence shown here is derived from an EMBL/GenBank/DDBJ whole genome shotgun (WGS) entry which is preliminary data.</text>
</comment>
<dbReference type="PROSITE" id="PS50004">
    <property type="entry name" value="C2"/>
    <property type="match status" value="1"/>
</dbReference>
<reference evidence="12 13" key="1">
    <citation type="submission" date="2018-04" db="EMBL/GenBank/DDBJ databases">
        <authorList>
            <person name="Zhang X."/>
            <person name="Yuan J."/>
            <person name="Li F."/>
            <person name="Xiang J."/>
        </authorList>
    </citation>
    <scope>NUCLEOTIDE SEQUENCE [LARGE SCALE GENOMIC DNA]</scope>
    <source>
        <tissue evidence="12">Muscle</tissue>
    </source>
</reference>
<feature type="compositionally biased region" description="Basic and acidic residues" evidence="8">
    <location>
        <begin position="829"/>
        <end position="838"/>
    </location>
</feature>
<protein>
    <recommendedName>
        <fullName evidence="3">HECT-type E3 ubiquitin transferase</fullName>
        <ecNumber evidence="3">2.3.2.26</ecNumber>
    </recommendedName>
</protein>
<dbReference type="FunFam" id="3.30.2410.10:FF:000002">
    <property type="entry name" value="E3 ubiquitin-protein ligase HECW2"/>
    <property type="match status" value="1"/>
</dbReference>
<dbReference type="PANTHER" id="PTHR11254">
    <property type="entry name" value="HECT DOMAIN UBIQUITIN-PROTEIN LIGASE"/>
    <property type="match status" value="1"/>
</dbReference>
<feature type="region of interest" description="Disordered" evidence="8">
    <location>
        <begin position="826"/>
        <end position="875"/>
    </location>
</feature>
<dbReference type="OrthoDB" id="5987976at2759"/>
<dbReference type="UniPathway" id="UPA00143"/>
<dbReference type="InterPro" id="IPR000569">
    <property type="entry name" value="HECT_dom"/>
</dbReference>
<organism evidence="12 13">
    <name type="scientific">Penaeus vannamei</name>
    <name type="common">Whiteleg shrimp</name>
    <name type="synonym">Litopenaeus vannamei</name>
    <dbReference type="NCBI Taxonomy" id="6689"/>
    <lineage>
        <taxon>Eukaryota</taxon>
        <taxon>Metazoa</taxon>
        <taxon>Ecdysozoa</taxon>
        <taxon>Arthropoda</taxon>
        <taxon>Crustacea</taxon>
        <taxon>Multicrustacea</taxon>
        <taxon>Malacostraca</taxon>
        <taxon>Eumalacostraca</taxon>
        <taxon>Eucarida</taxon>
        <taxon>Decapoda</taxon>
        <taxon>Dendrobranchiata</taxon>
        <taxon>Penaeoidea</taxon>
        <taxon>Penaeidae</taxon>
        <taxon>Penaeus</taxon>
    </lineage>
</organism>
<dbReference type="Gene3D" id="3.90.1750.10">
    <property type="entry name" value="Hect, E3 ligase catalytic domains"/>
    <property type="match status" value="1"/>
</dbReference>
<feature type="region of interest" description="Disordered" evidence="8">
    <location>
        <begin position="461"/>
        <end position="502"/>
    </location>
</feature>
<feature type="region of interest" description="Disordered" evidence="8">
    <location>
        <begin position="1643"/>
        <end position="1669"/>
    </location>
</feature>
<dbReference type="FunFam" id="3.90.1750.10:FF:000079">
    <property type="entry name" value="E3 ubiquitin-protein ligase"/>
    <property type="match status" value="1"/>
</dbReference>
<dbReference type="CDD" id="cd00078">
    <property type="entry name" value="HECTc"/>
    <property type="match status" value="1"/>
</dbReference>
<dbReference type="GO" id="GO:0061630">
    <property type="term" value="F:ubiquitin protein ligase activity"/>
    <property type="evidence" value="ECO:0007669"/>
    <property type="project" value="UniProtKB-EC"/>
</dbReference>
<feature type="active site" description="Glycyl thioester intermediate" evidence="7">
    <location>
        <position position="2145"/>
    </location>
</feature>
<evidence type="ECO:0000256" key="2">
    <source>
        <dbReference type="ARBA" id="ARBA00004906"/>
    </source>
</evidence>
<feature type="compositionally biased region" description="Pro residues" evidence="8">
    <location>
        <begin position="1271"/>
        <end position="1286"/>
    </location>
</feature>
<feature type="region of interest" description="Disordered" evidence="8">
    <location>
        <begin position="1768"/>
        <end position="1791"/>
    </location>
</feature>
<feature type="compositionally biased region" description="Basic and acidic residues" evidence="8">
    <location>
        <begin position="74"/>
        <end position="92"/>
    </location>
</feature>
<evidence type="ECO:0000259" key="9">
    <source>
        <dbReference type="PROSITE" id="PS50004"/>
    </source>
</evidence>
<evidence type="ECO:0000256" key="5">
    <source>
        <dbReference type="ARBA" id="ARBA00022737"/>
    </source>
</evidence>
<dbReference type="InterPro" id="IPR050409">
    <property type="entry name" value="E3_ubiq-protein_ligase"/>
</dbReference>
<dbReference type="Pfam" id="PF18436">
    <property type="entry name" value="HECW1_helix"/>
    <property type="match status" value="1"/>
</dbReference>
<keyword evidence="6 7" id="KW-0833">Ubl conjugation pathway</keyword>
<evidence type="ECO:0000259" key="10">
    <source>
        <dbReference type="PROSITE" id="PS50020"/>
    </source>
</evidence>
<dbReference type="InterPro" id="IPR035983">
    <property type="entry name" value="Hect_E3_ubiquitin_ligase"/>
</dbReference>
<dbReference type="CDD" id="cd00201">
    <property type="entry name" value="WW"/>
    <property type="match status" value="3"/>
</dbReference>